<name>A0A6I9VZ91_9HYME</name>
<reference evidence="10" key="1">
    <citation type="submission" date="2025-08" db="UniProtKB">
        <authorList>
            <consortium name="RefSeq"/>
        </authorList>
    </citation>
    <scope>IDENTIFICATION</scope>
</reference>
<evidence type="ECO:0000256" key="3">
    <source>
        <dbReference type="ARBA" id="ARBA00022490"/>
    </source>
</evidence>
<dbReference type="RefSeq" id="XP_011632581.1">
    <property type="nucleotide sequence ID" value="XM_011634279.2"/>
</dbReference>
<keyword evidence="3" id="KW-0963">Cytoplasm</keyword>
<evidence type="ECO:0000256" key="4">
    <source>
        <dbReference type="ARBA" id="ARBA00022794"/>
    </source>
</evidence>
<sequence length="176" mass="20315">MAELENLDKENEILKRQLTTLKDEMEDATEKMNEMTEELRSTQIKAVEYKEKILKLEQENAALVNQIEELTAQQIDRDKILDEFSIAIDARIAEWKDILDEKDMEITRLKENLSHSLMQSTTSVKEENKTQINQLNDEIACRDAIIVELKAKLSEAVVEINESAALIEKLKGETHE</sequence>
<evidence type="ECO:0000313" key="10">
    <source>
        <dbReference type="RefSeq" id="XP_011632581.1"/>
    </source>
</evidence>
<dbReference type="OrthoDB" id="6351660at2759"/>
<dbReference type="GeneID" id="105424182"/>
<evidence type="ECO:0000313" key="9">
    <source>
        <dbReference type="Proteomes" id="UP000504615"/>
    </source>
</evidence>
<dbReference type="InterPro" id="IPR026201">
    <property type="entry name" value="Cep290"/>
</dbReference>
<dbReference type="Proteomes" id="UP000504615">
    <property type="component" value="Unplaced"/>
</dbReference>
<dbReference type="GO" id="GO:1905515">
    <property type="term" value="P:non-motile cilium assembly"/>
    <property type="evidence" value="ECO:0007669"/>
    <property type="project" value="TreeGrafter"/>
</dbReference>
<dbReference type="GO" id="GO:0034451">
    <property type="term" value="C:centriolar satellite"/>
    <property type="evidence" value="ECO:0007669"/>
    <property type="project" value="TreeGrafter"/>
</dbReference>
<keyword evidence="6" id="KW-0206">Cytoskeleton</keyword>
<comment type="subcellular location">
    <subcellularLocation>
        <location evidence="1">Cytoplasm</location>
        <location evidence="1">Cytoskeleton</location>
        <location evidence="1">Cilium basal body</location>
    </subcellularLocation>
    <subcellularLocation>
        <location evidence="2">Cytoplasm</location>
        <location evidence="2">Cytoskeleton</location>
        <location evidence="2">Microtubule organizing center</location>
        <location evidence="2">Centrosome</location>
    </subcellularLocation>
</comment>
<gene>
    <name evidence="10" type="primary">LOC105424182</name>
</gene>
<keyword evidence="7" id="KW-0966">Cell projection</keyword>
<dbReference type="GO" id="GO:0097711">
    <property type="term" value="P:ciliary basal body-plasma membrane docking"/>
    <property type="evidence" value="ECO:0007669"/>
    <property type="project" value="TreeGrafter"/>
</dbReference>
<evidence type="ECO:0000256" key="8">
    <source>
        <dbReference type="SAM" id="Coils"/>
    </source>
</evidence>
<protein>
    <submittedName>
        <fullName evidence="10">Centrosomal protein of 290 kDa-like</fullName>
    </submittedName>
</protein>
<accession>A0A6I9VZ91</accession>
<dbReference type="PANTHER" id="PTHR18879:SF20">
    <property type="entry name" value="CENTROSOMAL PROTEIN OF 290 KDA"/>
    <property type="match status" value="1"/>
</dbReference>
<proteinExistence type="predicted"/>
<evidence type="ECO:0000256" key="1">
    <source>
        <dbReference type="ARBA" id="ARBA00004120"/>
    </source>
</evidence>
<evidence type="ECO:0000256" key="7">
    <source>
        <dbReference type="ARBA" id="ARBA00023273"/>
    </source>
</evidence>
<evidence type="ECO:0000256" key="2">
    <source>
        <dbReference type="ARBA" id="ARBA00004300"/>
    </source>
</evidence>
<dbReference type="GO" id="GO:0035869">
    <property type="term" value="C:ciliary transition zone"/>
    <property type="evidence" value="ECO:0007669"/>
    <property type="project" value="TreeGrafter"/>
</dbReference>
<evidence type="ECO:0000256" key="5">
    <source>
        <dbReference type="ARBA" id="ARBA00023054"/>
    </source>
</evidence>
<organism evidence="9 10">
    <name type="scientific">Pogonomyrmex barbatus</name>
    <name type="common">red harvester ant</name>
    <dbReference type="NCBI Taxonomy" id="144034"/>
    <lineage>
        <taxon>Eukaryota</taxon>
        <taxon>Metazoa</taxon>
        <taxon>Ecdysozoa</taxon>
        <taxon>Arthropoda</taxon>
        <taxon>Hexapoda</taxon>
        <taxon>Insecta</taxon>
        <taxon>Pterygota</taxon>
        <taxon>Neoptera</taxon>
        <taxon>Endopterygota</taxon>
        <taxon>Hymenoptera</taxon>
        <taxon>Apocrita</taxon>
        <taxon>Aculeata</taxon>
        <taxon>Formicoidea</taxon>
        <taxon>Formicidae</taxon>
        <taxon>Myrmicinae</taxon>
        <taxon>Pogonomyrmex</taxon>
    </lineage>
</organism>
<feature type="coiled-coil region" evidence="8">
    <location>
        <begin position="4"/>
        <end position="112"/>
    </location>
</feature>
<dbReference type="KEGG" id="pbar:105424182"/>
<dbReference type="PANTHER" id="PTHR18879">
    <property type="entry name" value="CENTROSOMAL PROTEIN OF 290 KDA"/>
    <property type="match status" value="1"/>
</dbReference>
<keyword evidence="4" id="KW-0970">Cilium biogenesis/degradation</keyword>
<dbReference type="AlphaFoldDB" id="A0A6I9VZ91"/>
<keyword evidence="5 8" id="KW-0175">Coiled coil</keyword>
<evidence type="ECO:0000256" key="6">
    <source>
        <dbReference type="ARBA" id="ARBA00023212"/>
    </source>
</evidence>
<dbReference type="GO" id="GO:1905349">
    <property type="term" value="P:ciliary transition zone assembly"/>
    <property type="evidence" value="ECO:0007669"/>
    <property type="project" value="TreeGrafter"/>
</dbReference>
<keyword evidence="9" id="KW-1185">Reference proteome</keyword>